<evidence type="ECO:0000313" key="3">
    <source>
        <dbReference type="EMBL" id="TWE09168.1"/>
    </source>
</evidence>
<protein>
    <submittedName>
        <fullName evidence="3">AraC-like protein</fullName>
    </submittedName>
</protein>
<keyword evidence="4" id="KW-1185">Reference proteome</keyword>
<gene>
    <name evidence="3" type="ORF">FB550_1011200</name>
</gene>
<organism evidence="3 4">
    <name type="scientific">Neobacillus bataviensis</name>
    <dbReference type="NCBI Taxonomy" id="220685"/>
    <lineage>
        <taxon>Bacteria</taxon>
        <taxon>Bacillati</taxon>
        <taxon>Bacillota</taxon>
        <taxon>Bacilli</taxon>
        <taxon>Bacillales</taxon>
        <taxon>Bacillaceae</taxon>
        <taxon>Neobacillus</taxon>
    </lineage>
</organism>
<dbReference type="SUPFAM" id="SSF51182">
    <property type="entry name" value="RmlC-like cupins"/>
    <property type="match status" value="1"/>
</dbReference>
<dbReference type="EMBL" id="VIVN01000001">
    <property type="protein sequence ID" value="TWE09168.1"/>
    <property type="molecule type" value="Genomic_DNA"/>
</dbReference>
<dbReference type="Pfam" id="PF02311">
    <property type="entry name" value="AraC_binding"/>
    <property type="match status" value="1"/>
</dbReference>
<accession>A0A561E0K0</accession>
<evidence type="ECO:0000256" key="1">
    <source>
        <dbReference type="ARBA" id="ARBA00023125"/>
    </source>
</evidence>
<dbReference type="GO" id="GO:0006355">
    <property type="term" value="P:regulation of DNA-templated transcription"/>
    <property type="evidence" value="ECO:0007669"/>
    <property type="project" value="InterPro"/>
</dbReference>
<feature type="domain" description="AraC-type arabinose-binding/dimerisation" evidence="2">
    <location>
        <begin position="72"/>
        <end position="129"/>
    </location>
</feature>
<reference evidence="3 4" key="1">
    <citation type="submission" date="2019-06" db="EMBL/GenBank/DDBJ databases">
        <title>Sorghum-associated microbial communities from plants grown in Nebraska, USA.</title>
        <authorList>
            <person name="Schachtman D."/>
        </authorList>
    </citation>
    <scope>NUCLEOTIDE SEQUENCE [LARGE SCALE GENOMIC DNA]</scope>
    <source>
        <strain evidence="3 4">2482</strain>
    </source>
</reference>
<dbReference type="AlphaFoldDB" id="A0A561E0K0"/>
<dbReference type="InterPro" id="IPR011051">
    <property type="entry name" value="RmlC_Cupin_sf"/>
</dbReference>
<sequence>MDTTVIEKQLMEMSEYEKKYSGTAEHPRHYSHLEDSELTFSKGTQAPDIVPVDYFFKPFQNVVFLKHPRFIKFTDHRHSFIEMNYVYSGTCTQYINGKEVILKEGDLCLLDTNVMHGIESASENDIIINIMIRASYFDSAPLQRL</sequence>
<evidence type="ECO:0000313" key="4">
    <source>
        <dbReference type="Proteomes" id="UP000319671"/>
    </source>
</evidence>
<comment type="caution">
    <text evidence="3">The sequence shown here is derived from an EMBL/GenBank/DDBJ whole genome shotgun (WGS) entry which is preliminary data.</text>
</comment>
<proteinExistence type="predicted"/>
<name>A0A561E0K0_9BACI</name>
<dbReference type="GO" id="GO:0003677">
    <property type="term" value="F:DNA binding"/>
    <property type="evidence" value="ECO:0007669"/>
    <property type="project" value="UniProtKB-KW"/>
</dbReference>
<dbReference type="Proteomes" id="UP000319671">
    <property type="component" value="Unassembled WGS sequence"/>
</dbReference>
<dbReference type="Gene3D" id="2.60.120.10">
    <property type="entry name" value="Jelly Rolls"/>
    <property type="match status" value="1"/>
</dbReference>
<dbReference type="InterPro" id="IPR003313">
    <property type="entry name" value="AraC-bd"/>
</dbReference>
<dbReference type="InterPro" id="IPR014710">
    <property type="entry name" value="RmlC-like_jellyroll"/>
</dbReference>
<dbReference type="RefSeq" id="WP_186446361.1">
    <property type="nucleotide sequence ID" value="NZ_VIVN01000001.1"/>
</dbReference>
<evidence type="ECO:0000259" key="2">
    <source>
        <dbReference type="Pfam" id="PF02311"/>
    </source>
</evidence>
<keyword evidence="1" id="KW-0238">DNA-binding</keyword>